<protein>
    <submittedName>
        <fullName evidence="1">Uncharacterized protein</fullName>
    </submittedName>
</protein>
<keyword evidence="3" id="KW-1185">Reference proteome</keyword>
<comment type="caution">
    <text evidence="1">The sequence shown here is derived from an EMBL/GenBank/DDBJ whole genome shotgun (WGS) entry which is preliminary data.</text>
</comment>
<dbReference type="EMBL" id="BEXD01000713">
    <property type="protein sequence ID" value="GBB89647.1"/>
    <property type="molecule type" value="Genomic_DNA"/>
</dbReference>
<gene>
    <name evidence="2" type="ORF">RCL2_002216000</name>
    <name evidence="1" type="ORF">RclHR1_01640009</name>
</gene>
<reference evidence="2" key="2">
    <citation type="submission" date="2019-10" db="EMBL/GenBank/DDBJ databases">
        <title>Conservation and host-specific expression of non-tandemly repeated heterogenous ribosome RNA gene in arbuscular mycorrhizal fungi.</title>
        <authorList>
            <person name="Maeda T."/>
            <person name="Kobayashi Y."/>
            <person name="Nakagawa T."/>
            <person name="Ezawa T."/>
            <person name="Yamaguchi K."/>
            <person name="Bino T."/>
            <person name="Nishimoto Y."/>
            <person name="Shigenobu S."/>
            <person name="Kawaguchi M."/>
        </authorList>
    </citation>
    <scope>NUCLEOTIDE SEQUENCE</scope>
    <source>
        <strain evidence="2">HR1</strain>
    </source>
</reference>
<dbReference type="AlphaFoldDB" id="A0A2Z6QHK8"/>
<name>A0A2Z6QHK8_9GLOM</name>
<reference evidence="1 3" key="1">
    <citation type="submission" date="2017-11" db="EMBL/GenBank/DDBJ databases">
        <title>The genome of Rhizophagus clarus HR1 reveals common genetic basis of auxotrophy among arbuscular mycorrhizal fungi.</title>
        <authorList>
            <person name="Kobayashi Y."/>
        </authorList>
    </citation>
    <scope>NUCLEOTIDE SEQUENCE [LARGE SCALE GENOMIC DNA]</scope>
    <source>
        <strain evidence="1 3">HR1</strain>
    </source>
</reference>
<evidence type="ECO:0000313" key="2">
    <source>
        <dbReference type="EMBL" id="GES95494.1"/>
    </source>
</evidence>
<evidence type="ECO:0000313" key="3">
    <source>
        <dbReference type="Proteomes" id="UP000247702"/>
    </source>
</evidence>
<evidence type="ECO:0000313" key="1">
    <source>
        <dbReference type="EMBL" id="GBB89647.1"/>
    </source>
</evidence>
<dbReference type="Proteomes" id="UP000615446">
    <property type="component" value="Unassembled WGS sequence"/>
</dbReference>
<proteinExistence type="predicted"/>
<sequence length="116" mass="13461">MSYKQSRAQPYIQKINLDNNKRIRKKPSKPCSNCKETIDCVKLISNKVDKIEEIINNFKNLQKEKSDKFSIFKANFTLNNVTCGLEYDLSNFNLDYLHKLVAVTTQSYNTSKESSN</sequence>
<organism evidence="1 3">
    <name type="scientific">Rhizophagus clarus</name>
    <dbReference type="NCBI Taxonomy" id="94130"/>
    <lineage>
        <taxon>Eukaryota</taxon>
        <taxon>Fungi</taxon>
        <taxon>Fungi incertae sedis</taxon>
        <taxon>Mucoromycota</taxon>
        <taxon>Glomeromycotina</taxon>
        <taxon>Glomeromycetes</taxon>
        <taxon>Glomerales</taxon>
        <taxon>Glomeraceae</taxon>
        <taxon>Rhizophagus</taxon>
    </lineage>
</organism>
<dbReference type="OrthoDB" id="2383906at2759"/>
<accession>A0A2Z6QHK8</accession>
<dbReference type="Proteomes" id="UP000247702">
    <property type="component" value="Unassembled WGS sequence"/>
</dbReference>
<dbReference type="EMBL" id="BLAL01000242">
    <property type="protein sequence ID" value="GES95494.1"/>
    <property type="molecule type" value="Genomic_DNA"/>
</dbReference>